<dbReference type="Proteomes" id="UP000199705">
    <property type="component" value="Unassembled WGS sequence"/>
</dbReference>
<feature type="domain" description="Outer membrane protein beta-barrel" evidence="2">
    <location>
        <begin position="18"/>
        <end position="186"/>
    </location>
</feature>
<dbReference type="Pfam" id="PF13568">
    <property type="entry name" value="OMP_b-brl_2"/>
    <property type="match status" value="1"/>
</dbReference>
<keyword evidence="4" id="KW-1185">Reference proteome</keyword>
<proteinExistence type="predicted"/>
<evidence type="ECO:0000259" key="2">
    <source>
        <dbReference type="Pfam" id="PF13568"/>
    </source>
</evidence>
<organism evidence="3 4">
    <name type="scientific">Mucilaginibacter gossypii</name>
    <dbReference type="NCBI Taxonomy" id="551996"/>
    <lineage>
        <taxon>Bacteria</taxon>
        <taxon>Pseudomonadati</taxon>
        <taxon>Bacteroidota</taxon>
        <taxon>Sphingobacteriia</taxon>
        <taxon>Sphingobacteriales</taxon>
        <taxon>Sphingobacteriaceae</taxon>
        <taxon>Mucilaginibacter</taxon>
    </lineage>
</organism>
<dbReference type="RefSeq" id="WP_091162282.1">
    <property type="nucleotide sequence ID" value="NZ_FNCG01000001.1"/>
</dbReference>
<keyword evidence="1" id="KW-0732">Signal</keyword>
<name>A0A1G7N4B5_9SPHI</name>
<feature type="chain" id="PRO_5011568884" evidence="1">
    <location>
        <begin position="20"/>
        <end position="206"/>
    </location>
</feature>
<gene>
    <name evidence="3" type="ORF">SAMN05192573_101131</name>
</gene>
<accession>A0A1G7N4B5</accession>
<dbReference type="EMBL" id="FNCG01000001">
    <property type="protein sequence ID" value="SDF68925.1"/>
    <property type="molecule type" value="Genomic_DNA"/>
</dbReference>
<dbReference type="AlphaFoldDB" id="A0A1G7N4B5"/>
<sequence>MKKTLLSLCLLMASFAAFAQLPTVGFKGGVNFATLHATVDGVSGSGNSGSLTTFNVGAFVDFKFGNVSLQPALNFTGKGGSSSVSFDGEANSGGKVKLYYLQVPVNVVYHVPAVVGDFYLGAGPYLGMGVSGKAKDNNGNSEDIKFGSGQDEIKRTDAGLNAIVGFKFKTGFLINANYDWGLTNITNVDGIKLTNRVFGISVGYAF</sequence>
<feature type="signal peptide" evidence="1">
    <location>
        <begin position="1"/>
        <end position="19"/>
    </location>
</feature>
<evidence type="ECO:0000313" key="3">
    <source>
        <dbReference type="EMBL" id="SDF68925.1"/>
    </source>
</evidence>
<dbReference type="STRING" id="551996.SAMN05192573_101131"/>
<reference evidence="4" key="1">
    <citation type="submission" date="2016-10" db="EMBL/GenBank/DDBJ databases">
        <authorList>
            <person name="Varghese N."/>
            <person name="Submissions S."/>
        </authorList>
    </citation>
    <scope>NUCLEOTIDE SEQUENCE [LARGE SCALE GENOMIC DNA]</scope>
    <source>
        <strain evidence="4">Gh-67</strain>
    </source>
</reference>
<evidence type="ECO:0000256" key="1">
    <source>
        <dbReference type="SAM" id="SignalP"/>
    </source>
</evidence>
<evidence type="ECO:0000313" key="4">
    <source>
        <dbReference type="Proteomes" id="UP000199705"/>
    </source>
</evidence>
<dbReference type="InterPro" id="IPR025665">
    <property type="entry name" value="Beta-barrel_OMP_2"/>
</dbReference>
<protein>
    <submittedName>
        <fullName evidence="3">Outer membrane protein beta-barrel domain-containing protein</fullName>
    </submittedName>
</protein>